<dbReference type="OrthoDB" id="10547560at2759"/>
<feature type="region of interest" description="Disordered" evidence="1">
    <location>
        <begin position="100"/>
        <end position="145"/>
    </location>
</feature>
<evidence type="ECO:0000313" key="2">
    <source>
        <dbReference type="EMBL" id="EGE02846.1"/>
    </source>
</evidence>
<evidence type="ECO:0000313" key="3">
    <source>
        <dbReference type="Proteomes" id="UP000009169"/>
    </source>
</evidence>
<evidence type="ECO:0000256" key="1">
    <source>
        <dbReference type="SAM" id="MobiDB-lite"/>
    </source>
</evidence>
<keyword evidence="3" id="KW-1185">Reference proteome</keyword>
<dbReference type="VEuPathDB" id="FungiDB:TEQG_01884"/>
<feature type="region of interest" description="Disordered" evidence="1">
    <location>
        <begin position="160"/>
        <end position="201"/>
    </location>
</feature>
<gene>
    <name evidence="2" type="ORF">TEQG_01884</name>
</gene>
<dbReference type="HOGENOM" id="CLU_1644926_0_0_1"/>
<organism evidence="2 3">
    <name type="scientific">Trichophyton equinum (strain ATCC MYA-4606 / CBS 127.97)</name>
    <name type="common">Horse ringworm fungus</name>
    <dbReference type="NCBI Taxonomy" id="559882"/>
    <lineage>
        <taxon>Eukaryota</taxon>
        <taxon>Fungi</taxon>
        <taxon>Dikarya</taxon>
        <taxon>Ascomycota</taxon>
        <taxon>Pezizomycotina</taxon>
        <taxon>Eurotiomycetes</taxon>
        <taxon>Eurotiomycetidae</taxon>
        <taxon>Onygenales</taxon>
        <taxon>Arthrodermataceae</taxon>
        <taxon>Trichophyton</taxon>
    </lineage>
</organism>
<accession>F2PLS8</accession>
<proteinExistence type="predicted"/>
<protein>
    <submittedName>
        <fullName evidence="2">Uncharacterized protein</fullName>
    </submittedName>
</protein>
<name>F2PLS8_TRIEC</name>
<dbReference type="Proteomes" id="UP000009169">
    <property type="component" value="Unassembled WGS sequence"/>
</dbReference>
<reference evidence="3" key="1">
    <citation type="journal article" date="2012" name="MBio">
        <title>Comparative genome analysis of Trichophyton rubrum and related dermatophytes reveals candidate genes involved in infection.</title>
        <authorList>
            <person name="Martinez D.A."/>
            <person name="Oliver B.G."/>
            <person name="Graeser Y."/>
            <person name="Goldberg J.M."/>
            <person name="Li W."/>
            <person name="Martinez-Rossi N.M."/>
            <person name="Monod M."/>
            <person name="Shelest E."/>
            <person name="Barton R.C."/>
            <person name="Birch E."/>
            <person name="Brakhage A.A."/>
            <person name="Chen Z."/>
            <person name="Gurr S.J."/>
            <person name="Heiman D."/>
            <person name="Heitman J."/>
            <person name="Kosti I."/>
            <person name="Rossi A."/>
            <person name="Saif S."/>
            <person name="Samalova M."/>
            <person name="Saunders C.W."/>
            <person name="Shea T."/>
            <person name="Summerbell R.C."/>
            <person name="Xu J."/>
            <person name="Young S."/>
            <person name="Zeng Q."/>
            <person name="Birren B.W."/>
            <person name="Cuomo C.A."/>
            <person name="White T.C."/>
        </authorList>
    </citation>
    <scope>NUCLEOTIDE SEQUENCE [LARGE SCALE GENOMIC DNA]</scope>
    <source>
        <strain evidence="3">ATCC MYA-4606 / CBS 127.97</strain>
    </source>
</reference>
<feature type="compositionally biased region" description="Basic and acidic residues" evidence="1">
    <location>
        <begin position="124"/>
        <end position="137"/>
    </location>
</feature>
<dbReference type="AlphaFoldDB" id="F2PLS8"/>
<dbReference type="EMBL" id="DS995724">
    <property type="protein sequence ID" value="EGE02846.1"/>
    <property type="molecule type" value="Genomic_DNA"/>
</dbReference>
<sequence>MLFDKATFSLKGAVVLRTKLSFSAVSKIFRVGAVGPKFWCLNQLGSASTGKSLTTTKLSEGTARFTYFGFLYPPFVHASPEQRPRRRMWWHMHGPGENGLWLPAPPGEREQEGLDHGPSVYGNTEREGWSAQKDELSQRTSNPLSNAIIGGLGERTTIHGAMAEQHKRKSKSVNQGQRNKPRGKQGDLLMDALMQKDEDEG</sequence>